<dbReference type="GO" id="GO:0003700">
    <property type="term" value="F:DNA-binding transcription factor activity"/>
    <property type="evidence" value="ECO:0007669"/>
    <property type="project" value="InterPro"/>
</dbReference>
<feature type="domain" description="HTH gntR-type" evidence="4">
    <location>
        <begin position="30"/>
        <end position="97"/>
    </location>
</feature>
<keyword evidence="6" id="KW-1185">Reference proteome</keyword>
<evidence type="ECO:0000313" key="5">
    <source>
        <dbReference type="EMBL" id="SEN48265.1"/>
    </source>
</evidence>
<organism evidence="5 6">
    <name type="scientific">Pseudorhodobacter antarcticus</name>
    <dbReference type="NCBI Taxonomy" id="1077947"/>
    <lineage>
        <taxon>Bacteria</taxon>
        <taxon>Pseudomonadati</taxon>
        <taxon>Pseudomonadota</taxon>
        <taxon>Alphaproteobacteria</taxon>
        <taxon>Rhodobacterales</taxon>
        <taxon>Paracoccaceae</taxon>
        <taxon>Pseudorhodobacter</taxon>
    </lineage>
</organism>
<dbReference type="PANTHER" id="PTHR43537:SF6">
    <property type="entry name" value="HTH-TYPE TRANSCRIPTIONAL REPRESSOR RSPR"/>
    <property type="match status" value="1"/>
</dbReference>
<dbReference type="SMART" id="SM00895">
    <property type="entry name" value="FCD"/>
    <property type="match status" value="1"/>
</dbReference>
<dbReference type="InterPro" id="IPR011711">
    <property type="entry name" value="GntR_C"/>
</dbReference>
<dbReference type="CDD" id="cd07377">
    <property type="entry name" value="WHTH_GntR"/>
    <property type="match status" value="1"/>
</dbReference>
<accession>A0A1H8GWM5</accession>
<name>A0A1H8GWM5_9RHOB</name>
<reference evidence="5 6" key="1">
    <citation type="submission" date="2016-10" db="EMBL/GenBank/DDBJ databases">
        <authorList>
            <person name="de Groot N.N."/>
        </authorList>
    </citation>
    <scope>NUCLEOTIDE SEQUENCE [LARGE SCALE GENOMIC DNA]</scope>
    <source>
        <strain evidence="5 6">CGMCC 1.10836</strain>
    </source>
</reference>
<sequence>MGNTHILMMGDAPNQAAPKPLPKLARATQPSVADQVFDLLQHRILTLDLPPGTKLSEGEVAGQMGVSRQPVREAFKRLAAQGFLLIRPQRSTTVSLISEAAVLRARFIRTALETHTFRLACTTLTSADIAALRALIDAQKTAITAQDRALFHALDDQFHREVCIRSGVGYAWDLIHDSKAHMDRIRMLSLNSQSQQHALREHIAILDAIEQGNPDAAARAMDSHLSRITTLIAEVKAVNHGWFTDAADLG</sequence>
<evidence type="ECO:0000313" key="6">
    <source>
        <dbReference type="Proteomes" id="UP000183002"/>
    </source>
</evidence>
<keyword evidence="3" id="KW-0804">Transcription</keyword>
<dbReference type="InterPro" id="IPR000524">
    <property type="entry name" value="Tscrpt_reg_HTH_GntR"/>
</dbReference>
<dbReference type="Gene3D" id="1.20.120.530">
    <property type="entry name" value="GntR ligand-binding domain-like"/>
    <property type="match status" value="1"/>
</dbReference>
<evidence type="ECO:0000259" key="4">
    <source>
        <dbReference type="PROSITE" id="PS50949"/>
    </source>
</evidence>
<dbReference type="InterPro" id="IPR008920">
    <property type="entry name" value="TF_FadR/GntR_C"/>
</dbReference>
<evidence type="ECO:0000256" key="3">
    <source>
        <dbReference type="ARBA" id="ARBA00023163"/>
    </source>
</evidence>
<dbReference type="EMBL" id="FOCO01000015">
    <property type="protein sequence ID" value="SEN48265.1"/>
    <property type="molecule type" value="Genomic_DNA"/>
</dbReference>
<evidence type="ECO:0000256" key="2">
    <source>
        <dbReference type="ARBA" id="ARBA00023125"/>
    </source>
</evidence>
<dbReference type="SUPFAM" id="SSF46785">
    <property type="entry name" value="Winged helix' DNA-binding domain"/>
    <property type="match status" value="1"/>
</dbReference>
<dbReference type="InterPro" id="IPR036390">
    <property type="entry name" value="WH_DNA-bd_sf"/>
</dbReference>
<dbReference type="GO" id="GO:0003677">
    <property type="term" value="F:DNA binding"/>
    <property type="evidence" value="ECO:0007669"/>
    <property type="project" value="UniProtKB-KW"/>
</dbReference>
<dbReference type="RefSeq" id="WP_231579717.1">
    <property type="nucleotide sequence ID" value="NZ_FOCO01000015.1"/>
</dbReference>
<dbReference type="Pfam" id="PF07729">
    <property type="entry name" value="FCD"/>
    <property type="match status" value="1"/>
</dbReference>
<dbReference type="AlphaFoldDB" id="A0A1H8GWM5"/>
<dbReference type="SMART" id="SM00345">
    <property type="entry name" value="HTH_GNTR"/>
    <property type="match status" value="1"/>
</dbReference>
<proteinExistence type="predicted"/>
<dbReference type="Gene3D" id="1.10.10.10">
    <property type="entry name" value="Winged helix-like DNA-binding domain superfamily/Winged helix DNA-binding domain"/>
    <property type="match status" value="1"/>
</dbReference>
<dbReference type="Pfam" id="PF00392">
    <property type="entry name" value="GntR"/>
    <property type="match status" value="1"/>
</dbReference>
<keyword evidence="2" id="KW-0238">DNA-binding</keyword>
<dbReference type="SUPFAM" id="SSF48008">
    <property type="entry name" value="GntR ligand-binding domain-like"/>
    <property type="match status" value="1"/>
</dbReference>
<gene>
    <name evidence="5" type="ORF">SAMN05216227_101533</name>
</gene>
<dbReference type="STRING" id="1077947.SAMN05216227_101533"/>
<protein>
    <submittedName>
        <fullName evidence="5">Transcriptional regulator, GntR family</fullName>
    </submittedName>
</protein>
<dbReference type="InterPro" id="IPR036388">
    <property type="entry name" value="WH-like_DNA-bd_sf"/>
</dbReference>
<dbReference type="PANTHER" id="PTHR43537">
    <property type="entry name" value="TRANSCRIPTIONAL REGULATOR, GNTR FAMILY"/>
    <property type="match status" value="1"/>
</dbReference>
<keyword evidence="1" id="KW-0805">Transcription regulation</keyword>
<dbReference type="PRINTS" id="PR00035">
    <property type="entry name" value="HTHGNTR"/>
</dbReference>
<dbReference type="PROSITE" id="PS50949">
    <property type="entry name" value="HTH_GNTR"/>
    <property type="match status" value="1"/>
</dbReference>
<evidence type="ECO:0000256" key="1">
    <source>
        <dbReference type="ARBA" id="ARBA00023015"/>
    </source>
</evidence>
<dbReference type="Proteomes" id="UP000183002">
    <property type="component" value="Unassembled WGS sequence"/>
</dbReference>